<comment type="subcellular location">
    <subcellularLocation>
        <location evidence="2">Cytoplasm</location>
    </subcellularLocation>
</comment>
<keyword evidence="6" id="KW-0143">Chaperone</keyword>
<dbReference type="RefSeq" id="WP_015402570.1">
    <property type="nucleotide sequence ID" value="NC_020304.1"/>
</dbReference>
<sequence length="142" mass="15098">MTQAKKGDKVQVNYKGYLDDGTIFDSSEGKKPLDVVLGSGTVIPGFDAALVGMEVGSRKTVKIPMDDAYGKHNAELVMQVPKDQIPPDLKPEIGQKLQVGGAAGELMAVEVIDLTDDFIVLDANPPLSGKDLTFDLELVAIA</sequence>
<evidence type="ECO:0000256" key="1">
    <source>
        <dbReference type="ARBA" id="ARBA00000971"/>
    </source>
</evidence>
<evidence type="ECO:0000256" key="5">
    <source>
        <dbReference type="ARBA" id="ARBA00023110"/>
    </source>
</evidence>
<dbReference type="SUPFAM" id="SSF54534">
    <property type="entry name" value="FKBP-like"/>
    <property type="match status" value="1"/>
</dbReference>
<organism evidence="12 13">
    <name type="scientific">Desulfocapsa sulfexigens (strain DSM 10523 / SB164P1)</name>
    <dbReference type="NCBI Taxonomy" id="1167006"/>
    <lineage>
        <taxon>Bacteria</taxon>
        <taxon>Pseudomonadati</taxon>
        <taxon>Thermodesulfobacteriota</taxon>
        <taxon>Desulfobulbia</taxon>
        <taxon>Desulfobulbales</taxon>
        <taxon>Desulfocapsaceae</taxon>
        <taxon>Desulfocapsa</taxon>
    </lineage>
</organism>
<evidence type="ECO:0000259" key="11">
    <source>
        <dbReference type="PROSITE" id="PS50059"/>
    </source>
</evidence>
<evidence type="ECO:0000256" key="8">
    <source>
        <dbReference type="ARBA" id="ARBA00037071"/>
    </source>
</evidence>
<dbReference type="InterPro" id="IPR001179">
    <property type="entry name" value="PPIase_FKBP_dom"/>
</dbReference>
<dbReference type="InterPro" id="IPR046357">
    <property type="entry name" value="PPIase_dom_sf"/>
</dbReference>
<dbReference type="OrthoDB" id="9808891at2"/>
<dbReference type="Proteomes" id="UP000011721">
    <property type="component" value="Chromosome"/>
</dbReference>
<dbReference type="EC" id="5.2.1.8" evidence="10"/>
<keyword evidence="13" id="KW-1185">Reference proteome</keyword>
<comment type="function">
    <text evidence="8">Also involved in hydrogenase metallocenter assembly, probably by participating in the nickel insertion step. This function in hydrogenase biosynthesis requires chaperone activity and the presence of the metal-binding domain, but not PPIase activity.</text>
</comment>
<evidence type="ECO:0000256" key="9">
    <source>
        <dbReference type="PROSITE-ProRule" id="PRU00277"/>
    </source>
</evidence>
<reference evidence="13" key="1">
    <citation type="journal article" date="2013" name="Stand. Genomic Sci.">
        <title>Complete genome sequence of Desulfocapsa sulfexigens, a marine deltaproteobacterium specialized in disproportionating inorganic sulfur compounds.</title>
        <authorList>
            <person name="Finster K.W."/>
            <person name="Kjeldsen K.U."/>
            <person name="Kube M."/>
            <person name="Reinhardt R."/>
            <person name="Mussmann M."/>
            <person name="Amann R."/>
            <person name="Schreiber L."/>
        </authorList>
    </citation>
    <scope>NUCLEOTIDE SEQUENCE [LARGE SCALE GENOMIC DNA]</scope>
    <source>
        <strain evidence="13">DSM 10523 / SB164P1</strain>
    </source>
</reference>
<dbReference type="PANTHER" id="PTHR47861:SF3">
    <property type="entry name" value="FKBP-TYPE PEPTIDYL-PROLYL CIS-TRANS ISOMERASE SLYD"/>
    <property type="match status" value="1"/>
</dbReference>
<proteinExistence type="inferred from homology"/>
<dbReference type="EMBL" id="CP003985">
    <property type="protein sequence ID" value="AGF76871.1"/>
    <property type="molecule type" value="Genomic_DNA"/>
</dbReference>
<evidence type="ECO:0000256" key="10">
    <source>
        <dbReference type="RuleBase" id="RU003915"/>
    </source>
</evidence>
<evidence type="ECO:0000256" key="4">
    <source>
        <dbReference type="ARBA" id="ARBA00022490"/>
    </source>
</evidence>
<evidence type="ECO:0000256" key="7">
    <source>
        <dbReference type="ARBA" id="ARBA00023235"/>
    </source>
</evidence>
<dbReference type="PROSITE" id="PS50059">
    <property type="entry name" value="FKBP_PPIASE"/>
    <property type="match status" value="1"/>
</dbReference>
<dbReference type="KEGG" id="dsf:UWK_00286"/>
<evidence type="ECO:0000256" key="6">
    <source>
        <dbReference type="ARBA" id="ARBA00023186"/>
    </source>
</evidence>
<gene>
    <name evidence="12" type="ordered locus">UWK_00286</name>
</gene>
<name>M1PK35_DESSD</name>
<dbReference type="Pfam" id="PF00254">
    <property type="entry name" value="FKBP_C"/>
    <property type="match status" value="1"/>
</dbReference>
<evidence type="ECO:0000313" key="13">
    <source>
        <dbReference type="Proteomes" id="UP000011721"/>
    </source>
</evidence>
<dbReference type="Gene3D" id="3.10.50.40">
    <property type="match status" value="1"/>
</dbReference>
<keyword evidence="7 9" id="KW-0413">Isomerase</keyword>
<dbReference type="GO" id="GO:0042026">
    <property type="term" value="P:protein refolding"/>
    <property type="evidence" value="ECO:0007669"/>
    <property type="project" value="UniProtKB-ARBA"/>
</dbReference>
<keyword evidence="5 9" id="KW-0697">Rotamase</keyword>
<dbReference type="HOGENOM" id="CLU_098197_2_1_7"/>
<accession>M1PK35</accession>
<dbReference type="AlphaFoldDB" id="M1PK35"/>
<protein>
    <recommendedName>
        <fullName evidence="10">Peptidyl-prolyl cis-trans isomerase</fullName>
        <ecNumber evidence="10">5.2.1.8</ecNumber>
    </recommendedName>
</protein>
<comment type="similarity">
    <text evidence="3 10">Belongs to the FKBP-type PPIase family.</text>
</comment>
<dbReference type="GO" id="GO:0005737">
    <property type="term" value="C:cytoplasm"/>
    <property type="evidence" value="ECO:0007669"/>
    <property type="project" value="UniProtKB-SubCell"/>
</dbReference>
<keyword evidence="4" id="KW-0963">Cytoplasm</keyword>
<comment type="catalytic activity">
    <reaction evidence="1 9 10">
        <text>[protein]-peptidylproline (omega=180) = [protein]-peptidylproline (omega=0)</text>
        <dbReference type="Rhea" id="RHEA:16237"/>
        <dbReference type="Rhea" id="RHEA-COMP:10747"/>
        <dbReference type="Rhea" id="RHEA-COMP:10748"/>
        <dbReference type="ChEBI" id="CHEBI:83833"/>
        <dbReference type="ChEBI" id="CHEBI:83834"/>
        <dbReference type="EC" id="5.2.1.8"/>
    </reaction>
</comment>
<feature type="domain" description="PPIase FKBP-type" evidence="11">
    <location>
        <begin position="7"/>
        <end position="88"/>
    </location>
</feature>
<dbReference type="PANTHER" id="PTHR47861">
    <property type="entry name" value="FKBP-TYPE PEPTIDYL-PROLYL CIS-TRANS ISOMERASE SLYD"/>
    <property type="match status" value="1"/>
</dbReference>
<dbReference type="eggNOG" id="COG1047">
    <property type="taxonomic scope" value="Bacteria"/>
</dbReference>
<evidence type="ECO:0000256" key="3">
    <source>
        <dbReference type="ARBA" id="ARBA00006577"/>
    </source>
</evidence>
<dbReference type="STRING" id="1167006.UWK_00286"/>
<evidence type="ECO:0000256" key="2">
    <source>
        <dbReference type="ARBA" id="ARBA00004496"/>
    </source>
</evidence>
<evidence type="ECO:0000313" key="12">
    <source>
        <dbReference type="EMBL" id="AGF76871.1"/>
    </source>
</evidence>
<dbReference type="GO" id="GO:0003755">
    <property type="term" value="F:peptidyl-prolyl cis-trans isomerase activity"/>
    <property type="evidence" value="ECO:0007669"/>
    <property type="project" value="UniProtKB-UniRule"/>
</dbReference>